<feature type="domain" description="MobA/VirD2-like nuclease" evidence="2">
    <location>
        <begin position="71"/>
        <end position="166"/>
    </location>
</feature>
<proteinExistence type="predicted"/>
<evidence type="ECO:0000313" key="3">
    <source>
        <dbReference type="EMBL" id="TLP73309.1"/>
    </source>
</evidence>
<gene>
    <name evidence="3" type="ORF">FEF27_10420</name>
</gene>
<dbReference type="InterPro" id="IPR005094">
    <property type="entry name" value="Endonuclease_MobA/VirD2"/>
</dbReference>
<sequence>MQKISEKREYVGISATNGALPSTFFEQMELRHARFGKDKLVGAFERGKYGVHFRDERGRKIPKLDKQGRRVKEPKYVQYYSLVQGFGLDELNPDDPDDWERAQELGQAIAEADEFEGHMALVVTEVGGNGKLHNHMLIDAVHKTTGASLDSSKVTHHRLSKTHDRQLLRKNISQREDLLALAAEVEQRQKSKEKGFSYRSVATQSREMPIEVEKRQNDRHQLWVDQAALAARNDQPLPVEPFSVAELNERVTNTLAAPRTASFDELKSVAQEKHLTVDKRGKDITFGMMRQQADGSWAVPGKTDRRRGSKLGADFTADRVEKVIEPNDAVARGVTNAGQPKPEDAAVLYRSDPNRVRSSGRCRVTWIGWRLSTRSMPRHSAPVRPPMQSSKRKHQLSRLISED</sequence>
<name>A0A5R9A3M0_9MICC</name>
<dbReference type="Proteomes" id="UP000306544">
    <property type="component" value="Unassembled WGS sequence"/>
</dbReference>
<dbReference type="RefSeq" id="WP_138170798.1">
    <property type="nucleotide sequence ID" value="NZ_VAWA01000014.1"/>
</dbReference>
<comment type="caution">
    <text evidence="3">The sequence shown here is derived from an EMBL/GenBank/DDBJ whole genome shotgun (WGS) entry which is preliminary data.</text>
</comment>
<organism evidence="3 4">
    <name type="scientific">Nesterenkonia sphaerica</name>
    <dbReference type="NCBI Taxonomy" id="1804988"/>
    <lineage>
        <taxon>Bacteria</taxon>
        <taxon>Bacillati</taxon>
        <taxon>Actinomycetota</taxon>
        <taxon>Actinomycetes</taxon>
        <taxon>Micrococcales</taxon>
        <taxon>Micrococcaceae</taxon>
        <taxon>Nesterenkonia</taxon>
    </lineage>
</organism>
<evidence type="ECO:0000259" key="2">
    <source>
        <dbReference type="Pfam" id="PF03432"/>
    </source>
</evidence>
<reference evidence="3 4" key="1">
    <citation type="submission" date="2019-05" db="EMBL/GenBank/DDBJ databases">
        <title>Nesterenkonia sp. GY239, isolated from the Southern Atlantic Ocean.</title>
        <authorList>
            <person name="Zhang G."/>
        </authorList>
    </citation>
    <scope>NUCLEOTIDE SEQUENCE [LARGE SCALE GENOMIC DNA]</scope>
    <source>
        <strain evidence="3 4">GY239</strain>
    </source>
</reference>
<dbReference type="AlphaFoldDB" id="A0A5R9A3M0"/>
<evidence type="ECO:0000256" key="1">
    <source>
        <dbReference type="SAM" id="MobiDB-lite"/>
    </source>
</evidence>
<dbReference type="Pfam" id="PF03432">
    <property type="entry name" value="Relaxase"/>
    <property type="match status" value="1"/>
</dbReference>
<accession>A0A5R9A3M0</accession>
<keyword evidence="4" id="KW-1185">Reference proteome</keyword>
<feature type="region of interest" description="Disordered" evidence="1">
    <location>
        <begin position="376"/>
        <end position="403"/>
    </location>
</feature>
<evidence type="ECO:0000313" key="4">
    <source>
        <dbReference type="Proteomes" id="UP000306544"/>
    </source>
</evidence>
<protein>
    <recommendedName>
        <fullName evidence="2">MobA/VirD2-like nuclease domain-containing protein</fullName>
    </recommendedName>
</protein>
<dbReference type="OrthoDB" id="4900148at2"/>
<dbReference type="EMBL" id="VAWA01000014">
    <property type="protein sequence ID" value="TLP73309.1"/>
    <property type="molecule type" value="Genomic_DNA"/>
</dbReference>